<dbReference type="AlphaFoldDB" id="A0AAW2GSY0"/>
<gene>
    <name evidence="2" type="ORF">PUN28_002197</name>
</gene>
<keyword evidence="1" id="KW-1133">Transmembrane helix</keyword>
<reference evidence="2 3" key="1">
    <citation type="submission" date="2023-03" db="EMBL/GenBank/DDBJ databases">
        <title>High recombination rates correlate with genetic variation in Cardiocondyla obscurior ants.</title>
        <authorList>
            <person name="Errbii M."/>
        </authorList>
    </citation>
    <scope>NUCLEOTIDE SEQUENCE [LARGE SCALE GENOMIC DNA]</scope>
    <source>
        <strain evidence="2">Alpha-2009</strain>
        <tissue evidence="2">Whole body</tissue>
    </source>
</reference>
<proteinExistence type="predicted"/>
<organism evidence="2 3">
    <name type="scientific">Cardiocondyla obscurior</name>
    <dbReference type="NCBI Taxonomy" id="286306"/>
    <lineage>
        <taxon>Eukaryota</taxon>
        <taxon>Metazoa</taxon>
        <taxon>Ecdysozoa</taxon>
        <taxon>Arthropoda</taxon>
        <taxon>Hexapoda</taxon>
        <taxon>Insecta</taxon>
        <taxon>Pterygota</taxon>
        <taxon>Neoptera</taxon>
        <taxon>Endopterygota</taxon>
        <taxon>Hymenoptera</taxon>
        <taxon>Apocrita</taxon>
        <taxon>Aculeata</taxon>
        <taxon>Formicoidea</taxon>
        <taxon>Formicidae</taxon>
        <taxon>Myrmicinae</taxon>
        <taxon>Cardiocondyla</taxon>
    </lineage>
</organism>
<comment type="caution">
    <text evidence="2">The sequence shown here is derived from an EMBL/GenBank/DDBJ whole genome shotgun (WGS) entry which is preliminary data.</text>
</comment>
<sequence length="36" mass="4549">MYYSRIIFTLEPMYTFFTYPVIRFLFLSFFLSVTYM</sequence>
<accession>A0AAW2GSY0</accession>
<evidence type="ECO:0000256" key="1">
    <source>
        <dbReference type="SAM" id="Phobius"/>
    </source>
</evidence>
<protein>
    <recommendedName>
        <fullName evidence="4">ATP synthase F0 subunit 8</fullName>
    </recommendedName>
</protein>
<keyword evidence="1" id="KW-0812">Transmembrane</keyword>
<evidence type="ECO:0008006" key="4">
    <source>
        <dbReference type="Google" id="ProtNLM"/>
    </source>
</evidence>
<evidence type="ECO:0000313" key="2">
    <source>
        <dbReference type="EMBL" id="KAL0130375.1"/>
    </source>
</evidence>
<evidence type="ECO:0000313" key="3">
    <source>
        <dbReference type="Proteomes" id="UP001430953"/>
    </source>
</evidence>
<name>A0AAW2GSY0_9HYME</name>
<dbReference type="EMBL" id="JADYXP020000002">
    <property type="protein sequence ID" value="KAL0130375.1"/>
    <property type="molecule type" value="Genomic_DNA"/>
</dbReference>
<feature type="transmembrane region" description="Helical" evidence="1">
    <location>
        <begin position="12"/>
        <end position="35"/>
    </location>
</feature>
<keyword evidence="3" id="KW-1185">Reference proteome</keyword>
<dbReference type="Proteomes" id="UP001430953">
    <property type="component" value="Unassembled WGS sequence"/>
</dbReference>
<keyword evidence="1" id="KW-0472">Membrane</keyword>